<dbReference type="InterPro" id="IPR006683">
    <property type="entry name" value="Thioestr_dom"/>
</dbReference>
<keyword evidence="5" id="KW-1185">Reference proteome</keyword>
<reference evidence="4 5" key="1">
    <citation type="submission" date="2020-08" db="EMBL/GenBank/DDBJ databases">
        <title>Genomic Encyclopedia of Type Strains, Phase IV (KMG-IV): sequencing the most valuable type-strain genomes for metagenomic binning, comparative biology and taxonomic classification.</title>
        <authorList>
            <person name="Goeker M."/>
        </authorList>
    </citation>
    <scope>NUCLEOTIDE SEQUENCE [LARGE SCALE GENOMIC DNA]</scope>
    <source>
        <strain evidence="4 5">DSM 27471</strain>
    </source>
</reference>
<gene>
    <name evidence="4" type="ORF">FHX64_001870</name>
</gene>
<dbReference type="NCBIfam" id="TIGR00369">
    <property type="entry name" value="unchar_dom_1"/>
    <property type="match status" value="1"/>
</dbReference>
<dbReference type="RefSeq" id="WP_183413440.1">
    <property type="nucleotide sequence ID" value="NZ_JACHYB010000001.1"/>
</dbReference>
<name>A0A7W5DRE3_9PORP</name>
<dbReference type="SUPFAM" id="SSF54637">
    <property type="entry name" value="Thioesterase/thiol ester dehydrase-isomerase"/>
    <property type="match status" value="1"/>
</dbReference>
<dbReference type="Pfam" id="PF03061">
    <property type="entry name" value="4HBT"/>
    <property type="match status" value="1"/>
</dbReference>
<evidence type="ECO:0000256" key="2">
    <source>
        <dbReference type="ARBA" id="ARBA00022801"/>
    </source>
</evidence>
<dbReference type="CDD" id="cd03443">
    <property type="entry name" value="PaaI_thioesterase"/>
    <property type="match status" value="1"/>
</dbReference>
<sequence>MIDHDIPLNQINEMCRGSLLDRLGIEFTFVSNDKVEADMPVDSRTIQPIGILHGGASIALAETVAGFGSQWICESDETALGMQVSASHISSVSSGTVHAVASLIHHGRKSHVWNVDILSDDRKLVSTIRVTNLIVKQPLL</sequence>
<dbReference type="GO" id="GO:0005829">
    <property type="term" value="C:cytosol"/>
    <property type="evidence" value="ECO:0007669"/>
    <property type="project" value="TreeGrafter"/>
</dbReference>
<comment type="caution">
    <text evidence="4">The sequence shown here is derived from an EMBL/GenBank/DDBJ whole genome shotgun (WGS) entry which is preliminary data.</text>
</comment>
<accession>A0A7W5DRE3</accession>
<evidence type="ECO:0000259" key="3">
    <source>
        <dbReference type="Pfam" id="PF03061"/>
    </source>
</evidence>
<dbReference type="InterPro" id="IPR003736">
    <property type="entry name" value="PAAI_dom"/>
</dbReference>
<dbReference type="PANTHER" id="PTHR43240:SF5">
    <property type="entry name" value="1,4-DIHYDROXY-2-NAPHTHOYL-COA THIOESTERASE 1"/>
    <property type="match status" value="1"/>
</dbReference>
<organism evidence="4 5">
    <name type="scientific">Microbacter margulisiae</name>
    <dbReference type="NCBI Taxonomy" id="1350067"/>
    <lineage>
        <taxon>Bacteria</taxon>
        <taxon>Pseudomonadati</taxon>
        <taxon>Bacteroidota</taxon>
        <taxon>Bacteroidia</taxon>
        <taxon>Bacteroidales</taxon>
        <taxon>Porphyromonadaceae</taxon>
        <taxon>Microbacter</taxon>
    </lineage>
</organism>
<dbReference type="EMBL" id="JACHYB010000001">
    <property type="protein sequence ID" value="MBB3187707.1"/>
    <property type="molecule type" value="Genomic_DNA"/>
</dbReference>
<dbReference type="GO" id="GO:0061522">
    <property type="term" value="F:1,4-dihydroxy-2-naphthoyl-CoA thioesterase activity"/>
    <property type="evidence" value="ECO:0007669"/>
    <property type="project" value="TreeGrafter"/>
</dbReference>
<comment type="similarity">
    <text evidence="1">Belongs to the thioesterase PaaI family.</text>
</comment>
<evidence type="ECO:0000313" key="4">
    <source>
        <dbReference type="EMBL" id="MBB3187707.1"/>
    </source>
</evidence>
<dbReference type="Proteomes" id="UP000544222">
    <property type="component" value="Unassembled WGS sequence"/>
</dbReference>
<keyword evidence="2" id="KW-0378">Hydrolase</keyword>
<dbReference type="AlphaFoldDB" id="A0A7W5DRE3"/>
<dbReference type="InterPro" id="IPR029069">
    <property type="entry name" value="HotDog_dom_sf"/>
</dbReference>
<evidence type="ECO:0000313" key="5">
    <source>
        <dbReference type="Proteomes" id="UP000544222"/>
    </source>
</evidence>
<evidence type="ECO:0000256" key="1">
    <source>
        <dbReference type="ARBA" id="ARBA00008324"/>
    </source>
</evidence>
<feature type="domain" description="Thioesterase" evidence="3">
    <location>
        <begin position="50"/>
        <end position="125"/>
    </location>
</feature>
<protein>
    <submittedName>
        <fullName evidence="4">Uncharacterized protein (TIGR00369 family)</fullName>
    </submittedName>
</protein>
<dbReference type="PANTHER" id="PTHR43240">
    <property type="entry name" value="1,4-DIHYDROXY-2-NAPHTHOYL-COA THIOESTERASE 1"/>
    <property type="match status" value="1"/>
</dbReference>
<dbReference type="Gene3D" id="3.10.129.10">
    <property type="entry name" value="Hotdog Thioesterase"/>
    <property type="match status" value="1"/>
</dbReference>
<proteinExistence type="inferred from homology"/>